<organism evidence="1 2">
    <name type="scientific">Flavobacterium zepuense</name>
    <dbReference type="NCBI Taxonomy" id="2593302"/>
    <lineage>
        <taxon>Bacteria</taxon>
        <taxon>Pseudomonadati</taxon>
        <taxon>Bacteroidota</taxon>
        <taxon>Flavobacteriia</taxon>
        <taxon>Flavobacteriales</taxon>
        <taxon>Flavobacteriaceae</taxon>
        <taxon>Flavobacterium</taxon>
    </lineage>
</organism>
<reference evidence="1 2" key="1">
    <citation type="submission" date="2019-07" db="EMBL/GenBank/DDBJ databases">
        <title>Flavobacterium sp. nov., isolated from glacier ice.</title>
        <authorList>
            <person name="Liu Q."/>
            <person name="Xin Y.-H."/>
        </authorList>
    </citation>
    <scope>NUCLEOTIDE SEQUENCE [LARGE SCALE GENOMIC DNA]</scope>
    <source>
        <strain evidence="1 2">ZT4R6</strain>
    </source>
</reference>
<accession>A0A552V338</accession>
<sequence length="116" mass="12357">MAILAVGCAAGAGGKAAKVADDYGYSENNPIKVGGVGDGPANERAYLNRLKGPNGERITYTRNGSCCHFETSKGFLGMGLLDIYMVTVQGDSVPKKLYINMYDKAKLYAPKGFLIK</sequence>
<name>A0A552V338_9FLAO</name>
<gene>
    <name evidence="1" type="ORF">FMM05_09080</name>
</gene>
<keyword evidence="2" id="KW-1185">Reference proteome</keyword>
<proteinExistence type="predicted"/>
<evidence type="ECO:0000313" key="2">
    <source>
        <dbReference type="Proteomes" id="UP000320643"/>
    </source>
</evidence>
<evidence type="ECO:0000313" key="1">
    <source>
        <dbReference type="EMBL" id="TRW24879.1"/>
    </source>
</evidence>
<comment type="caution">
    <text evidence="1">The sequence shown here is derived from an EMBL/GenBank/DDBJ whole genome shotgun (WGS) entry which is preliminary data.</text>
</comment>
<dbReference type="OrthoDB" id="5522619at2"/>
<protein>
    <submittedName>
        <fullName evidence="1">2-dehydro-3-deoxyphosphooctonate aldolase</fullName>
    </submittedName>
</protein>
<dbReference type="Proteomes" id="UP000320643">
    <property type="component" value="Unassembled WGS sequence"/>
</dbReference>
<dbReference type="EMBL" id="VJVZ01000005">
    <property type="protein sequence ID" value="TRW24879.1"/>
    <property type="molecule type" value="Genomic_DNA"/>
</dbReference>
<dbReference type="AlphaFoldDB" id="A0A552V338"/>